<sequence>MWLKPFEGEGWKATTCLCSPNSVTPSTMRCAGMSWRDTCTV</sequence>
<feature type="non-terminal residue" evidence="1">
    <location>
        <position position="41"/>
    </location>
</feature>
<dbReference type="Proteomes" id="UP000236370">
    <property type="component" value="Unassembled WGS sequence"/>
</dbReference>
<accession>A0A2J8MDG3</accession>
<dbReference type="AlphaFoldDB" id="A0A2J8MDG3"/>
<evidence type="ECO:0000313" key="1">
    <source>
        <dbReference type="EMBL" id="PNI57540.1"/>
    </source>
</evidence>
<dbReference type="EMBL" id="NBAG03000260">
    <property type="protein sequence ID" value="PNI57540.1"/>
    <property type="molecule type" value="Genomic_DNA"/>
</dbReference>
<comment type="caution">
    <text evidence="1">The sequence shown here is derived from an EMBL/GenBank/DDBJ whole genome shotgun (WGS) entry which is preliminary data.</text>
</comment>
<name>A0A2J8MDG3_PANTR</name>
<gene>
    <name evidence="1" type="ORF">CK820_G0021638</name>
</gene>
<organism evidence="1 2">
    <name type="scientific">Pan troglodytes</name>
    <name type="common">Chimpanzee</name>
    <dbReference type="NCBI Taxonomy" id="9598"/>
    <lineage>
        <taxon>Eukaryota</taxon>
        <taxon>Metazoa</taxon>
        <taxon>Chordata</taxon>
        <taxon>Craniata</taxon>
        <taxon>Vertebrata</taxon>
        <taxon>Euteleostomi</taxon>
        <taxon>Mammalia</taxon>
        <taxon>Eutheria</taxon>
        <taxon>Euarchontoglires</taxon>
        <taxon>Primates</taxon>
        <taxon>Haplorrhini</taxon>
        <taxon>Catarrhini</taxon>
        <taxon>Hominidae</taxon>
        <taxon>Pan</taxon>
    </lineage>
</organism>
<proteinExistence type="predicted"/>
<evidence type="ECO:0000313" key="2">
    <source>
        <dbReference type="Proteomes" id="UP000236370"/>
    </source>
</evidence>
<reference evidence="1 2" key="1">
    <citation type="submission" date="2017-12" db="EMBL/GenBank/DDBJ databases">
        <title>High-resolution comparative analysis of great ape genomes.</title>
        <authorList>
            <person name="Pollen A."/>
            <person name="Hastie A."/>
            <person name="Hormozdiari F."/>
            <person name="Dougherty M."/>
            <person name="Liu R."/>
            <person name="Chaisson M."/>
            <person name="Hoppe E."/>
            <person name="Hill C."/>
            <person name="Pang A."/>
            <person name="Hillier L."/>
            <person name="Baker C."/>
            <person name="Armstrong J."/>
            <person name="Shendure J."/>
            <person name="Paten B."/>
            <person name="Wilson R."/>
            <person name="Chao H."/>
            <person name="Schneider V."/>
            <person name="Ventura M."/>
            <person name="Kronenberg Z."/>
            <person name="Murali S."/>
            <person name="Gordon D."/>
            <person name="Cantsilieris S."/>
            <person name="Munson K."/>
            <person name="Nelson B."/>
            <person name="Raja A."/>
            <person name="Underwood J."/>
            <person name="Diekhans M."/>
            <person name="Fiddes I."/>
            <person name="Haussler D."/>
            <person name="Eichler E."/>
        </authorList>
    </citation>
    <scope>NUCLEOTIDE SEQUENCE [LARGE SCALE GENOMIC DNA]</scope>
    <source>
        <strain evidence="1">Yerkes chimp pedigree #C0471</strain>
    </source>
</reference>
<protein>
    <submittedName>
        <fullName evidence="1">KDM2B isoform 13</fullName>
    </submittedName>
</protein>